<dbReference type="Pfam" id="PF11987">
    <property type="entry name" value="IF-2"/>
    <property type="match status" value="1"/>
</dbReference>
<dbReference type="InterPro" id="IPR000178">
    <property type="entry name" value="TF_IF2_bacterial-like"/>
</dbReference>
<dbReference type="InterPro" id="IPR009000">
    <property type="entry name" value="Transl_B-barrel_sf"/>
</dbReference>
<evidence type="ECO:0000256" key="6">
    <source>
        <dbReference type="ARBA" id="ARBA00023134"/>
    </source>
</evidence>
<evidence type="ECO:0000313" key="10">
    <source>
        <dbReference type="EMBL" id="OGH89904.1"/>
    </source>
</evidence>
<evidence type="ECO:0000256" key="8">
    <source>
        <dbReference type="RuleBase" id="RU000644"/>
    </source>
</evidence>
<dbReference type="GO" id="GO:0003924">
    <property type="term" value="F:GTPase activity"/>
    <property type="evidence" value="ECO:0007669"/>
    <property type="project" value="UniProtKB-UniRule"/>
</dbReference>
<dbReference type="GO" id="GO:0003743">
    <property type="term" value="F:translation initiation factor activity"/>
    <property type="evidence" value="ECO:0007669"/>
    <property type="project" value="UniProtKB-UniRule"/>
</dbReference>
<feature type="binding site" evidence="7">
    <location>
        <begin position="176"/>
        <end position="183"/>
    </location>
    <ligand>
        <name>GTP</name>
        <dbReference type="ChEBI" id="CHEBI:37565"/>
    </ligand>
</feature>
<dbReference type="InterPro" id="IPR006847">
    <property type="entry name" value="IF2_N"/>
</dbReference>
<dbReference type="InterPro" id="IPR044145">
    <property type="entry name" value="IF2_II"/>
</dbReference>
<dbReference type="CDD" id="cd01887">
    <property type="entry name" value="IF2_eIF5B"/>
    <property type="match status" value="1"/>
</dbReference>
<feature type="domain" description="Tr-type G" evidence="9">
    <location>
        <begin position="167"/>
        <end position="341"/>
    </location>
</feature>
<dbReference type="PRINTS" id="PR00315">
    <property type="entry name" value="ELONGATNFCT"/>
</dbReference>
<dbReference type="Pfam" id="PF00009">
    <property type="entry name" value="GTP_EFTU"/>
    <property type="match status" value="1"/>
</dbReference>
<dbReference type="FunFam" id="3.40.50.300:FF:000019">
    <property type="entry name" value="Translation initiation factor IF-2"/>
    <property type="match status" value="1"/>
</dbReference>
<dbReference type="FunFam" id="2.40.30.10:FF:000008">
    <property type="entry name" value="Translation initiation factor IF-2"/>
    <property type="match status" value="1"/>
</dbReference>
<proteinExistence type="inferred from homology"/>
<evidence type="ECO:0000256" key="1">
    <source>
        <dbReference type="ARBA" id="ARBA00007733"/>
    </source>
</evidence>
<name>A0A1F6P1T1_9BACT</name>
<dbReference type="CDD" id="cd03702">
    <property type="entry name" value="IF2_mtIF2_II"/>
    <property type="match status" value="1"/>
</dbReference>
<keyword evidence="6 7" id="KW-0342">GTP-binding</keyword>
<dbReference type="HAMAP" id="MF_00100_B">
    <property type="entry name" value="IF_2_B"/>
    <property type="match status" value="1"/>
</dbReference>
<dbReference type="SUPFAM" id="SSF52540">
    <property type="entry name" value="P-loop containing nucleoside triphosphate hydrolases"/>
    <property type="match status" value="1"/>
</dbReference>
<comment type="caution">
    <text evidence="7">Lacks conserved residue(s) required for the propagation of feature annotation.</text>
</comment>
<dbReference type="PROSITE" id="PS51722">
    <property type="entry name" value="G_TR_2"/>
    <property type="match status" value="1"/>
</dbReference>
<dbReference type="InterPro" id="IPR036925">
    <property type="entry name" value="TIF_IF2_dom3_sf"/>
</dbReference>
<dbReference type="EMBL" id="MFRC01000018">
    <property type="protein sequence ID" value="OGH89904.1"/>
    <property type="molecule type" value="Genomic_DNA"/>
</dbReference>
<protein>
    <recommendedName>
        <fullName evidence="2 7">Translation initiation factor IF-2</fullName>
    </recommendedName>
</protein>
<dbReference type="Pfam" id="PF22042">
    <property type="entry name" value="EF-G_D2"/>
    <property type="match status" value="1"/>
</dbReference>
<evidence type="ECO:0000256" key="3">
    <source>
        <dbReference type="ARBA" id="ARBA00022540"/>
    </source>
</evidence>
<dbReference type="InterPro" id="IPR005225">
    <property type="entry name" value="Small_GTP-bd"/>
</dbReference>
<comment type="subcellular location">
    <subcellularLocation>
        <location evidence="7">Cytoplasm</location>
    </subcellularLocation>
</comment>
<dbReference type="GO" id="GO:0005737">
    <property type="term" value="C:cytoplasm"/>
    <property type="evidence" value="ECO:0007669"/>
    <property type="project" value="UniProtKB-SubCell"/>
</dbReference>
<dbReference type="NCBIfam" id="TIGR00231">
    <property type="entry name" value="small_GTP"/>
    <property type="match status" value="1"/>
</dbReference>
<dbReference type="Pfam" id="PF04760">
    <property type="entry name" value="IF2_N"/>
    <property type="match status" value="1"/>
</dbReference>
<sequence>MNVTELARQLKVHPVKLLQILPEFGFDIGARAVKIDDRVAQQIQRDWRRMKFTIEERERKEKEKEKELEKQQRQESGITIELPQILTVRELADRLNIPINKLILELMKNGILTNQNERIDHDSASLIAEGLGFKTAQAPNTPVVQEDPTHLQNLEKILHQGGTDGTARPPVVVVMGHVDHGKTKLLDAIRSTNVIASEAGGITQHIGAYQVEWTAPKTKQKTKLTFIDTPGHEAFTVMRSRGAKVADIAILVVAADDGVKPQTIEAINIIKAAKLPVIVALNKIDKESADPQKARTELSKQGIIPDDWGGDVPMVEISAKNNLHIDKLLDTILLVAEMQADTIKADANRKAAGTVIEAHVDKGQGPVATVLVQTGTLKVNDPLVVNGEIYGKVRAMKNYRGDDMSQASPSTPVRILGFKLAPRVGDILDVGSAGTATEINLKTKRAHDTGAEQRPIAAAGDKEAEENYKTFNLVIKADMLGSLEAITSSLEKIKNDEVGVKVVGKGLGNITADDVSLASATGSVIVGFNVATTSVANEMMQNTGVQFKQYKVIYDLLNYAQEELEKLLNPILITTELGNLKVMAIFRTEKNYMIVGGRVEMGKLLKDCKIRVKRNGEIIGKGALSHLQTGKQEVKSVPEGTECGVHFDGKLKLEVGDVLDAYKEEKVVKKLVLS</sequence>
<dbReference type="NCBIfam" id="TIGR00487">
    <property type="entry name" value="IF-2"/>
    <property type="match status" value="1"/>
</dbReference>
<keyword evidence="7" id="KW-0963">Cytoplasm</keyword>
<dbReference type="PANTHER" id="PTHR43381">
    <property type="entry name" value="TRANSLATION INITIATION FACTOR IF-2-RELATED"/>
    <property type="match status" value="1"/>
</dbReference>
<dbReference type="AlphaFoldDB" id="A0A1F6P1T1"/>
<dbReference type="Proteomes" id="UP000178490">
    <property type="component" value="Unassembled WGS sequence"/>
</dbReference>
<feature type="binding site" evidence="7">
    <location>
        <begin position="282"/>
        <end position="285"/>
    </location>
    <ligand>
        <name>GTP</name>
        <dbReference type="ChEBI" id="CHEBI:37565"/>
    </ligand>
</feature>
<dbReference type="SUPFAM" id="SSF50447">
    <property type="entry name" value="Translation proteins"/>
    <property type="match status" value="2"/>
</dbReference>
<feature type="binding site" evidence="7">
    <location>
        <begin position="228"/>
        <end position="232"/>
    </location>
    <ligand>
        <name>GTP</name>
        <dbReference type="ChEBI" id="CHEBI:37565"/>
    </ligand>
</feature>
<reference evidence="10 11" key="1">
    <citation type="journal article" date="2016" name="Nat. Commun.">
        <title>Thousands of microbial genomes shed light on interconnected biogeochemical processes in an aquifer system.</title>
        <authorList>
            <person name="Anantharaman K."/>
            <person name="Brown C.T."/>
            <person name="Hug L.A."/>
            <person name="Sharon I."/>
            <person name="Castelle C.J."/>
            <person name="Probst A.J."/>
            <person name="Thomas B.C."/>
            <person name="Singh A."/>
            <person name="Wilkins M.J."/>
            <person name="Karaoz U."/>
            <person name="Brodie E.L."/>
            <person name="Williams K.H."/>
            <person name="Hubbard S.S."/>
            <person name="Banfield J.F."/>
        </authorList>
    </citation>
    <scope>NUCLEOTIDE SEQUENCE [LARGE SCALE GENOMIC DNA]</scope>
</reference>
<organism evidence="10 11">
    <name type="scientific">Candidatus Magasanikbacteria bacterium RIFOXYD2_FULL_36_9</name>
    <dbReference type="NCBI Taxonomy" id="1798707"/>
    <lineage>
        <taxon>Bacteria</taxon>
        <taxon>Candidatus Magasanikiibacteriota</taxon>
    </lineage>
</organism>
<comment type="function">
    <text evidence="7 8">One of the essential components for the initiation of protein synthesis. Protects formylmethionyl-tRNA from spontaneous hydrolysis and promotes its binding to the 30S ribosomal subunits. Also involved in the hydrolysis of GTP during the formation of the 70S ribosomal complex.</text>
</comment>
<dbReference type="GO" id="GO:0005525">
    <property type="term" value="F:GTP binding"/>
    <property type="evidence" value="ECO:0007669"/>
    <property type="project" value="UniProtKB-KW"/>
</dbReference>
<dbReference type="Gene3D" id="3.40.50.10050">
    <property type="entry name" value="Translation initiation factor IF- 2, domain 3"/>
    <property type="match status" value="1"/>
</dbReference>
<evidence type="ECO:0000259" key="9">
    <source>
        <dbReference type="PROSITE" id="PS51722"/>
    </source>
</evidence>
<evidence type="ECO:0000256" key="5">
    <source>
        <dbReference type="ARBA" id="ARBA00022917"/>
    </source>
</evidence>
<dbReference type="InterPro" id="IPR000795">
    <property type="entry name" value="T_Tr_GTP-bd_dom"/>
</dbReference>
<evidence type="ECO:0000256" key="7">
    <source>
        <dbReference type="HAMAP-Rule" id="MF_00100"/>
    </source>
</evidence>
<comment type="similarity">
    <text evidence="1 7 8">Belongs to the TRAFAC class translation factor GTPase superfamily. Classic translation factor GTPase family. IF-2 subfamily.</text>
</comment>
<dbReference type="InterPro" id="IPR023115">
    <property type="entry name" value="TIF_IF2_dom3"/>
</dbReference>
<dbReference type="SUPFAM" id="SSF52156">
    <property type="entry name" value="Initiation factor IF2/eIF5b, domain 3"/>
    <property type="match status" value="1"/>
</dbReference>
<accession>A0A1F6P1T1</accession>
<dbReference type="InterPro" id="IPR015760">
    <property type="entry name" value="TIF_IF2"/>
</dbReference>
<evidence type="ECO:0000313" key="11">
    <source>
        <dbReference type="Proteomes" id="UP000178490"/>
    </source>
</evidence>
<evidence type="ECO:0000256" key="2">
    <source>
        <dbReference type="ARBA" id="ARBA00020675"/>
    </source>
</evidence>
<dbReference type="FunFam" id="3.40.50.10050:FF:000001">
    <property type="entry name" value="Translation initiation factor IF-2"/>
    <property type="match status" value="1"/>
</dbReference>
<evidence type="ECO:0000256" key="4">
    <source>
        <dbReference type="ARBA" id="ARBA00022741"/>
    </source>
</evidence>
<gene>
    <name evidence="7" type="primary">infB</name>
    <name evidence="10" type="ORF">A2537_01420</name>
</gene>
<dbReference type="InterPro" id="IPR053905">
    <property type="entry name" value="EF-G-like_DII"/>
</dbReference>
<comment type="caution">
    <text evidence="10">The sequence shown here is derived from an EMBL/GenBank/DDBJ whole genome shotgun (WGS) entry which is preliminary data.</text>
</comment>
<keyword evidence="3 7" id="KW-0396">Initiation factor</keyword>
<keyword evidence="4 7" id="KW-0547">Nucleotide-binding</keyword>
<dbReference type="PANTHER" id="PTHR43381:SF5">
    <property type="entry name" value="TR-TYPE G DOMAIN-CONTAINING PROTEIN"/>
    <property type="match status" value="1"/>
</dbReference>
<keyword evidence="5 7" id="KW-0648">Protein biosynthesis</keyword>
<dbReference type="Gene3D" id="3.40.50.300">
    <property type="entry name" value="P-loop containing nucleotide triphosphate hydrolases"/>
    <property type="match status" value="1"/>
</dbReference>
<dbReference type="InterPro" id="IPR027417">
    <property type="entry name" value="P-loop_NTPase"/>
</dbReference>
<dbReference type="Gene3D" id="2.40.30.10">
    <property type="entry name" value="Translation factors"/>
    <property type="match status" value="2"/>
</dbReference>